<name>A0A518AHF1_9BACT</name>
<dbReference type="RefSeq" id="WP_145245174.1">
    <property type="nucleotide sequence ID" value="NZ_CP036278.1"/>
</dbReference>
<keyword evidence="3" id="KW-1185">Reference proteome</keyword>
<sequence length="94" mass="10327">MASDSELSKEILSTLESLRAEIAQLNDRVAALELHQPAKVVDEDMILTISAAVAAYLGVKPKIRQIRLMSNPQWSHQGRATIQASHDLASRSPH</sequence>
<evidence type="ECO:0000256" key="1">
    <source>
        <dbReference type="SAM" id="Coils"/>
    </source>
</evidence>
<proteinExistence type="predicted"/>
<dbReference type="KEGG" id="amuc:Pan181_03360"/>
<evidence type="ECO:0008006" key="4">
    <source>
        <dbReference type="Google" id="ProtNLM"/>
    </source>
</evidence>
<reference evidence="2 3" key="1">
    <citation type="submission" date="2019-02" db="EMBL/GenBank/DDBJ databases">
        <title>Deep-cultivation of Planctomycetes and their phenomic and genomic characterization uncovers novel biology.</title>
        <authorList>
            <person name="Wiegand S."/>
            <person name="Jogler M."/>
            <person name="Boedeker C."/>
            <person name="Pinto D."/>
            <person name="Vollmers J."/>
            <person name="Rivas-Marin E."/>
            <person name="Kohn T."/>
            <person name="Peeters S.H."/>
            <person name="Heuer A."/>
            <person name="Rast P."/>
            <person name="Oberbeckmann S."/>
            <person name="Bunk B."/>
            <person name="Jeske O."/>
            <person name="Meyerdierks A."/>
            <person name="Storesund J.E."/>
            <person name="Kallscheuer N."/>
            <person name="Luecker S."/>
            <person name="Lage O.M."/>
            <person name="Pohl T."/>
            <person name="Merkel B.J."/>
            <person name="Hornburger P."/>
            <person name="Mueller R.-W."/>
            <person name="Bruemmer F."/>
            <person name="Labrenz M."/>
            <person name="Spormann A.M."/>
            <person name="Op den Camp H."/>
            <person name="Overmann J."/>
            <person name="Amann R."/>
            <person name="Jetten M.S.M."/>
            <person name="Mascher T."/>
            <person name="Medema M.H."/>
            <person name="Devos D.P."/>
            <person name="Kaster A.-K."/>
            <person name="Ovreas L."/>
            <person name="Rohde M."/>
            <person name="Galperin M.Y."/>
            <person name="Jogler C."/>
        </authorList>
    </citation>
    <scope>NUCLEOTIDE SEQUENCE [LARGE SCALE GENOMIC DNA]</scope>
    <source>
        <strain evidence="2 3">Pan181</strain>
    </source>
</reference>
<keyword evidence="1" id="KW-0175">Coiled coil</keyword>
<dbReference type="OrthoDB" id="292292at2"/>
<feature type="coiled-coil region" evidence="1">
    <location>
        <begin position="8"/>
        <end position="35"/>
    </location>
</feature>
<organism evidence="2 3">
    <name type="scientific">Aeoliella mucimassa</name>
    <dbReference type="NCBI Taxonomy" id="2527972"/>
    <lineage>
        <taxon>Bacteria</taxon>
        <taxon>Pseudomonadati</taxon>
        <taxon>Planctomycetota</taxon>
        <taxon>Planctomycetia</taxon>
        <taxon>Pirellulales</taxon>
        <taxon>Lacipirellulaceae</taxon>
        <taxon>Aeoliella</taxon>
    </lineage>
</organism>
<dbReference type="AlphaFoldDB" id="A0A518AHF1"/>
<gene>
    <name evidence="2" type="ORF">Pan181_03360</name>
</gene>
<dbReference type="Proteomes" id="UP000315750">
    <property type="component" value="Chromosome"/>
</dbReference>
<accession>A0A518AHF1</accession>
<protein>
    <recommendedName>
        <fullName evidence="4">Methylmalonyl-CoA carboxyltransferase 12S subunit</fullName>
    </recommendedName>
</protein>
<evidence type="ECO:0000313" key="2">
    <source>
        <dbReference type="EMBL" id="QDU54156.1"/>
    </source>
</evidence>
<evidence type="ECO:0000313" key="3">
    <source>
        <dbReference type="Proteomes" id="UP000315750"/>
    </source>
</evidence>
<dbReference type="EMBL" id="CP036278">
    <property type="protein sequence ID" value="QDU54156.1"/>
    <property type="molecule type" value="Genomic_DNA"/>
</dbReference>